<evidence type="ECO:0000313" key="1">
    <source>
        <dbReference type="EMBL" id="TMQ79232.1"/>
    </source>
</evidence>
<reference evidence="1 2" key="1">
    <citation type="submission" date="2019-05" db="EMBL/GenBank/DDBJ databases">
        <title>Draft genome sequence of Actinomadura sp. 14C53.</title>
        <authorList>
            <person name="Saricaoglu S."/>
            <person name="Isik K."/>
        </authorList>
    </citation>
    <scope>NUCLEOTIDE SEQUENCE [LARGE SCALE GENOMIC DNA]</scope>
    <source>
        <strain evidence="1 2">14C53</strain>
    </source>
</reference>
<sequence>MFEQVLALLRDVPLLLQILRERLDGLVPAGGGCRNVPAAGQALSVRFQQVLEFGLYCSPWWSFCSIASDASTSTAFPGVRGSAQAWQRLT</sequence>
<name>A0A5C4IXL5_9ACTN</name>
<accession>A0A5C4IXL5</accession>
<gene>
    <name evidence="1" type="ORF">ETD83_42180</name>
</gene>
<dbReference type="AlphaFoldDB" id="A0A5C4IXL5"/>
<proteinExistence type="predicted"/>
<organism evidence="1 2">
    <name type="scientific">Actinomadura soli</name>
    <dbReference type="NCBI Taxonomy" id="2508997"/>
    <lineage>
        <taxon>Bacteria</taxon>
        <taxon>Bacillati</taxon>
        <taxon>Actinomycetota</taxon>
        <taxon>Actinomycetes</taxon>
        <taxon>Streptosporangiales</taxon>
        <taxon>Thermomonosporaceae</taxon>
        <taxon>Actinomadura</taxon>
    </lineage>
</organism>
<feature type="non-terminal residue" evidence="1">
    <location>
        <position position="90"/>
    </location>
</feature>
<comment type="caution">
    <text evidence="1">The sequence shown here is derived from an EMBL/GenBank/DDBJ whole genome shotgun (WGS) entry which is preliminary data.</text>
</comment>
<dbReference type="Proteomes" id="UP000309174">
    <property type="component" value="Unassembled WGS sequence"/>
</dbReference>
<dbReference type="EMBL" id="VCKW01000621">
    <property type="protein sequence ID" value="TMQ79232.1"/>
    <property type="molecule type" value="Genomic_DNA"/>
</dbReference>
<dbReference type="RefSeq" id="WP_138650814.1">
    <property type="nucleotide sequence ID" value="NZ_VCKW01000621.1"/>
</dbReference>
<protein>
    <submittedName>
        <fullName evidence="1">Uncharacterized protein</fullName>
    </submittedName>
</protein>
<keyword evidence="2" id="KW-1185">Reference proteome</keyword>
<evidence type="ECO:0000313" key="2">
    <source>
        <dbReference type="Proteomes" id="UP000309174"/>
    </source>
</evidence>